<name>A0AAD4XN60_9MAGN</name>
<dbReference type="PANTHER" id="PTHR35481:SF1">
    <property type="entry name" value="DNA-DIRECTED RNA POLYMERASE SUBUNIT ALPHA"/>
    <property type="match status" value="1"/>
</dbReference>
<gene>
    <name evidence="2" type="ORF">MKW98_028142</name>
</gene>
<accession>A0AAD4XN60</accession>
<dbReference type="EMBL" id="JAJJMB010008071">
    <property type="protein sequence ID" value="KAI3926006.1"/>
    <property type="molecule type" value="Genomic_DNA"/>
</dbReference>
<comment type="caution">
    <text evidence="2">The sequence shown here is derived from an EMBL/GenBank/DDBJ whole genome shotgun (WGS) entry which is preliminary data.</text>
</comment>
<evidence type="ECO:0000313" key="3">
    <source>
        <dbReference type="Proteomes" id="UP001202328"/>
    </source>
</evidence>
<evidence type="ECO:0000313" key="2">
    <source>
        <dbReference type="EMBL" id="KAI3926006.1"/>
    </source>
</evidence>
<protein>
    <recommendedName>
        <fullName evidence="1">DUF7903 domain-containing protein</fullName>
    </recommendedName>
</protein>
<organism evidence="2 3">
    <name type="scientific">Papaver atlanticum</name>
    <dbReference type="NCBI Taxonomy" id="357466"/>
    <lineage>
        <taxon>Eukaryota</taxon>
        <taxon>Viridiplantae</taxon>
        <taxon>Streptophyta</taxon>
        <taxon>Embryophyta</taxon>
        <taxon>Tracheophyta</taxon>
        <taxon>Spermatophyta</taxon>
        <taxon>Magnoliopsida</taxon>
        <taxon>Ranunculales</taxon>
        <taxon>Papaveraceae</taxon>
        <taxon>Papaveroideae</taxon>
        <taxon>Papaver</taxon>
    </lineage>
</organism>
<dbReference type="PANTHER" id="PTHR35481">
    <property type="entry name" value="DNA-DIRECTED RNA POLYMERASE SUBUNIT ALPHA"/>
    <property type="match status" value="1"/>
</dbReference>
<reference evidence="2" key="1">
    <citation type="submission" date="2022-04" db="EMBL/GenBank/DDBJ databases">
        <title>A functionally conserved STORR gene fusion in Papaver species that diverged 16.8 million years ago.</title>
        <authorList>
            <person name="Catania T."/>
        </authorList>
    </citation>
    <scope>NUCLEOTIDE SEQUENCE</scope>
    <source>
        <strain evidence="2">S-188037</strain>
    </source>
</reference>
<dbReference type="InterPro" id="IPR057225">
    <property type="entry name" value="DUF7903"/>
</dbReference>
<proteinExistence type="predicted"/>
<feature type="domain" description="DUF7903" evidence="1">
    <location>
        <begin position="127"/>
        <end position="483"/>
    </location>
</feature>
<evidence type="ECO:0000259" key="1">
    <source>
        <dbReference type="Pfam" id="PF25475"/>
    </source>
</evidence>
<dbReference type="AlphaFoldDB" id="A0AAD4XN60"/>
<dbReference type="Proteomes" id="UP001202328">
    <property type="component" value="Unassembled WGS sequence"/>
</dbReference>
<sequence>MMKATVRLMFQESLHFPFSQFARRVFRILLSSSFLLFESKNLQKLRYCCNSVKDEETFEVMANYIPPHKRQLKDGAKALEGSSLNPESLVHKFKQNLNLSGSYKSKSHPSERVMRKAWKSKGTSLGGRYAYAKSCLSRLCIVDSTKEEEHQYPGAIRLEHITSKSSLYKEPGSHGSVPYILISSRKKTGTNELNKNSSIENPLISVAEQILPNLLAFQNERVEGSSEEIEEGKISFVARFGKILFHTKSWFDVDKLRDRTEYEASLGQTKRIFNASVPKSFTESVLNAVVTEIGVDLEEEKEYYYVRVADKSCPDVSLSCKCTATGVGGLELRKIETINVRHMIVDIACVEKDLDLRLMLSTRKIETITDEEKHDLGKLIKSAVVDQNEKGGLRFPLGNESFEGRYRVMGTGHTTSTAYKNSSIRVKLNEADRYDFIASTAEVTNHVVLKMTGISEKLKANSLEADQLAKMLEDNMKIIWNHFLRLKCCFT</sequence>
<keyword evidence="3" id="KW-1185">Reference proteome</keyword>
<dbReference type="Pfam" id="PF25475">
    <property type="entry name" value="DUF7903"/>
    <property type="match status" value="1"/>
</dbReference>